<dbReference type="RefSeq" id="WP_157534003.1">
    <property type="nucleotide sequence ID" value="NZ_LN831302.1"/>
</dbReference>
<organism evidence="1 2">
    <name type="scientific">Halobacterium hubeiense</name>
    <dbReference type="NCBI Taxonomy" id="1407499"/>
    <lineage>
        <taxon>Archaea</taxon>
        <taxon>Methanobacteriati</taxon>
        <taxon>Methanobacteriota</taxon>
        <taxon>Stenosarchaea group</taxon>
        <taxon>Halobacteria</taxon>
        <taxon>Halobacteriales</taxon>
        <taxon>Halobacteriaceae</taxon>
        <taxon>Halobacterium</taxon>
    </lineage>
</organism>
<gene>
    <name evidence="1" type="ORF">HHUB_3550</name>
</gene>
<dbReference type="AlphaFoldDB" id="A0A0U5H9X0"/>
<dbReference type="EMBL" id="LN831302">
    <property type="protein sequence ID" value="CQH61800.1"/>
    <property type="molecule type" value="Genomic_DNA"/>
</dbReference>
<proteinExistence type="predicted"/>
<evidence type="ECO:0000313" key="2">
    <source>
        <dbReference type="Proteomes" id="UP000066737"/>
    </source>
</evidence>
<keyword evidence="2" id="KW-1185">Reference proteome</keyword>
<sequence>MKSTTSNLKFLVGKCIQAIDQSDSRGLQEVLQRYRGIVNELISKTASTTSINKSAANQITQTVVDDFELLCAHGLNHPTQTFTTQILNSQGALLSTTLTKSNSIIGKQLPDTFFKAYQIGSQSGSPPPQFIDRLMDNLATPMNRMPSELTRADTEDEITRISGIGDAIVDVYWKLFLNAIDEEDGYLFNICWEGFDLQDTGISAQSHIDAYSDLDDGERPQIGSHYEIDDADLEQHRRDYFDQLVDRLSKYRFAAAAWAFRQYREENISSRFFSDIFTQLIHEDYQEEGLSTISEVYFSISLEDDRLLDSGRHAEVSPMKQSWSFSSSIQSWLLDFYSFLGPFIISDSSIDAVLEEGETPVPVTDSVAARSQSVADRVSELETGYEDWQQQFGVSFTERGKEAFIEAHSIAKDEFRSEEFDEIREATPEREKVREFKQEAVESFTSDFKLRIALDSFNSLSQVSQLSADSEDVSFLDFVPKSRFTTFQSFHMASSPRVRPLLSLVMNRTVNESSLQIEPLQEFENLPERLLSAVDQLGELENAVILTTPGISFGEYLSHDRFTRPDRNESQSLRASFRLDDTPVIMDHSIDHAGYNAIVLNELQAVSWTELIREGSPLGITIAHEDDNIQELVDQYDVPEFEYGSGRPMVAVEYEYEFAVDSTELSGVAIKRAGSD</sequence>
<dbReference type="GeneID" id="43331074"/>
<dbReference type="Proteomes" id="UP000066737">
    <property type="component" value="Chromosome I"/>
</dbReference>
<dbReference type="KEGG" id="hhb:Hhub_3550"/>
<accession>A0A0U5H9X0</accession>
<protein>
    <submittedName>
        <fullName evidence="1">Uncharacterized protein</fullName>
    </submittedName>
</protein>
<name>A0A0U5H9X0_9EURY</name>
<reference evidence="2" key="1">
    <citation type="journal article" date="2016" name="Environ. Microbiol.">
        <title>The complete genome of a viable archaeum isolated from 123-million-year-old rock salt.</title>
        <authorList>
            <person name="Jaakkola S.T."/>
            <person name="Pfeiffer F."/>
            <person name="Ravantti J.J."/>
            <person name="Guo Q."/>
            <person name="Liu Y."/>
            <person name="Chen X."/>
            <person name="Ma H."/>
            <person name="Yang C."/>
            <person name="Oksanen H.M."/>
            <person name="Bamford D.H."/>
        </authorList>
    </citation>
    <scope>NUCLEOTIDE SEQUENCE</scope>
    <source>
        <strain evidence="2">JI20-1</strain>
    </source>
</reference>
<evidence type="ECO:0000313" key="1">
    <source>
        <dbReference type="EMBL" id="CQH61800.1"/>
    </source>
</evidence>